<keyword evidence="7" id="KW-1133">Transmembrane helix</keyword>
<dbReference type="PROSITE" id="PS00137">
    <property type="entry name" value="SUBTILASE_HIS"/>
    <property type="match status" value="1"/>
</dbReference>
<keyword evidence="3 5" id="KW-0378">Hydrolase</keyword>
<dbReference type="GO" id="GO:0006508">
    <property type="term" value="P:proteolysis"/>
    <property type="evidence" value="ECO:0007669"/>
    <property type="project" value="UniProtKB-KW"/>
</dbReference>
<feature type="signal peptide" evidence="8">
    <location>
        <begin position="1"/>
        <end position="23"/>
    </location>
</feature>
<comment type="similarity">
    <text evidence="1 5 6">Belongs to the peptidase S8 family.</text>
</comment>
<accession>A0A9Q4GKQ4</accession>
<protein>
    <submittedName>
        <fullName evidence="10">S8 family serine peptidase</fullName>
    </submittedName>
</protein>
<comment type="caution">
    <text evidence="10">The sequence shown here is derived from an EMBL/GenBank/DDBJ whole genome shotgun (WGS) entry which is preliminary data.</text>
</comment>
<dbReference type="InterPro" id="IPR015500">
    <property type="entry name" value="Peptidase_S8_subtilisin-rel"/>
</dbReference>
<dbReference type="Proteomes" id="UP001070238">
    <property type="component" value="Unassembled WGS sequence"/>
</dbReference>
<reference evidence="10" key="1">
    <citation type="submission" date="2022-11" db="EMBL/GenBank/DDBJ databases">
        <title>Corynebacterium sp. isolated from Penguins.</title>
        <authorList>
            <person name="Sedlar K."/>
            <person name="Svec P."/>
        </authorList>
    </citation>
    <scope>NUCLEOTIDE SEQUENCE</scope>
    <source>
        <strain evidence="10">P5875</strain>
    </source>
</reference>
<evidence type="ECO:0000256" key="2">
    <source>
        <dbReference type="ARBA" id="ARBA00022670"/>
    </source>
</evidence>
<keyword evidence="2 5" id="KW-0645">Protease</keyword>
<evidence type="ECO:0000256" key="7">
    <source>
        <dbReference type="SAM" id="Phobius"/>
    </source>
</evidence>
<gene>
    <name evidence="10" type="ORF">OS123_06210</name>
</gene>
<dbReference type="PROSITE" id="PS00138">
    <property type="entry name" value="SUBTILASE_SER"/>
    <property type="match status" value="1"/>
</dbReference>
<dbReference type="PROSITE" id="PS00136">
    <property type="entry name" value="SUBTILASE_ASP"/>
    <property type="match status" value="1"/>
</dbReference>
<dbReference type="InterPro" id="IPR023828">
    <property type="entry name" value="Peptidase_S8_Ser-AS"/>
</dbReference>
<dbReference type="PRINTS" id="PR00723">
    <property type="entry name" value="SUBTILISIN"/>
</dbReference>
<evidence type="ECO:0000259" key="9">
    <source>
        <dbReference type="Pfam" id="PF00082"/>
    </source>
</evidence>
<dbReference type="InterPro" id="IPR023827">
    <property type="entry name" value="Peptidase_S8_Asp-AS"/>
</dbReference>
<feature type="active site" description="Charge relay system" evidence="5">
    <location>
        <position position="74"/>
    </location>
</feature>
<keyword evidence="7" id="KW-0472">Membrane</keyword>
<dbReference type="InterPro" id="IPR022398">
    <property type="entry name" value="Peptidase_S8_His-AS"/>
</dbReference>
<feature type="active site" description="Charge relay system" evidence="5">
    <location>
        <position position="300"/>
    </location>
</feature>
<dbReference type="PROSITE" id="PS51892">
    <property type="entry name" value="SUBTILASE"/>
    <property type="match status" value="1"/>
</dbReference>
<dbReference type="PROSITE" id="PS51257">
    <property type="entry name" value="PROKAR_LIPOPROTEIN"/>
    <property type="match status" value="1"/>
</dbReference>
<dbReference type="RefSeq" id="WP_267169354.1">
    <property type="nucleotide sequence ID" value="NZ_JAPMKX010000002.1"/>
</dbReference>
<evidence type="ECO:0000256" key="8">
    <source>
        <dbReference type="SAM" id="SignalP"/>
    </source>
</evidence>
<evidence type="ECO:0000256" key="3">
    <source>
        <dbReference type="ARBA" id="ARBA00022801"/>
    </source>
</evidence>
<dbReference type="InterPro" id="IPR000209">
    <property type="entry name" value="Peptidase_S8/S53_dom"/>
</dbReference>
<feature type="active site" description="Charge relay system" evidence="5">
    <location>
        <position position="116"/>
    </location>
</feature>
<evidence type="ECO:0000256" key="5">
    <source>
        <dbReference type="PROSITE-ProRule" id="PRU01240"/>
    </source>
</evidence>
<evidence type="ECO:0000256" key="4">
    <source>
        <dbReference type="ARBA" id="ARBA00022825"/>
    </source>
</evidence>
<evidence type="ECO:0000313" key="10">
    <source>
        <dbReference type="EMBL" id="MCX7538132.1"/>
    </source>
</evidence>
<feature type="domain" description="Peptidase S8/S53" evidence="9">
    <location>
        <begin position="65"/>
        <end position="333"/>
    </location>
</feature>
<proteinExistence type="inferred from homology"/>
<dbReference type="EMBL" id="JAPMKX010000002">
    <property type="protein sequence ID" value="MCX7538132.1"/>
    <property type="molecule type" value="Genomic_DNA"/>
</dbReference>
<sequence>MRRILTGSGITVMCACAVIPVCAEPSPGRLPDPDCAVVVPASPADVPAPDDVPESLAVAHRFATGAGVRVAVIDTGVTPHPRLPPVIPGGDLVVVGERREDEPPLPDGAVDDCDGHGTIVAGILAAHPSPDDGVVGVAPGVELISIRQTSSRRAAKTVGAGGSLASLTDAINLALDGGARVINISLVSCLPPGTADRVDTHDFDAALARAEEHGTVIVAAAGNKDERCPAGSTVLPAHRPTVVSVSSLDTARTIAEYSIDGPGPLLSAPGRVPLALSPDGVGFTVGLAESSGPREFEGTSFSAPVISGTAALLMELHPADSAAGIRARLVGAVDPATGAVDPAEAVTHLPADYRGIPHPVTFTAPVEPPDGVRARTGVTVTILLCAVGLMLTIRYTARFRLRRTGRHAGQ</sequence>
<evidence type="ECO:0000256" key="1">
    <source>
        <dbReference type="ARBA" id="ARBA00011073"/>
    </source>
</evidence>
<dbReference type="AlphaFoldDB" id="A0A9Q4GKQ4"/>
<dbReference type="InterPro" id="IPR050131">
    <property type="entry name" value="Peptidase_S8_subtilisin-like"/>
</dbReference>
<keyword evidence="4 5" id="KW-0720">Serine protease</keyword>
<dbReference type="InterPro" id="IPR036852">
    <property type="entry name" value="Peptidase_S8/S53_dom_sf"/>
</dbReference>
<dbReference type="Gene3D" id="3.40.50.200">
    <property type="entry name" value="Peptidase S8/S53 domain"/>
    <property type="match status" value="1"/>
</dbReference>
<dbReference type="PANTHER" id="PTHR43806:SF11">
    <property type="entry name" value="CEREVISIN-RELATED"/>
    <property type="match status" value="1"/>
</dbReference>
<evidence type="ECO:0000256" key="6">
    <source>
        <dbReference type="RuleBase" id="RU003355"/>
    </source>
</evidence>
<name>A0A9Q4GKQ4_9CORY</name>
<feature type="transmembrane region" description="Helical" evidence="7">
    <location>
        <begin position="377"/>
        <end position="397"/>
    </location>
</feature>
<keyword evidence="8" id="KW-0732">Signal</keyword>
<dbReference type="SUPFAM" id="SSF52743">
    <property type="entry name" value="Subtilisin-like"/>
    <property type="match status" value="1"/>
</dbReference>
<dbReference type="PANTHER" id="PTHR43806">
    <property type="entry name" value="PEPTIDASE S8"/>
    <property type="match status" value="1"/>
</dbReference>
<feature type="chain" id="PRO_5040288938" evidence="8">
    <location>
        <begin position="24"/>
        <end position="410"/>
    </location>
</feature>
<evidence type="ECO:0000313" key="11">
    <source>
        <dbReference type="Proteomes" id="UP001070238"/>
    </source>
</evidence>
<keyword evidence="7" id="KW-0812">Transmembrane</keyword>
<dbReference type="Pfam" id="PF00082">
    <property type="entry name" value="Peptidase_S8"/>
    <property type="match status" value="1"/>
</dbReference>
<dbReference type="GO" id="GO:0004252">
    <property type="term" value="F:serine-type endopeptidase activity"/>
    <property type="evidence" value="ECO:0007669"/>
    <property type="project" value="UniProtKB-UniRule"/>
</dbReference>
<organism evidence="10 11">
    <name type="scientific">Corynebacterium antarcticum</name>
    <dbReference type="NCBI Taxonomy" id="2800405"/>
    <lineage>
        <taxon>Bacteria</taxon>
        <taxon>Bacillati</taxon>
        <taxon>Actinomycetota</taxon>
        <taxon>Actinomycetes</taxon>
        <taxon>Mycobacteriales</taxon>
        <taxon>Corynebacteriaceae</taxon>
        <taxon>Corynebacterium</taxon>
    </lineage>
</organism>